<reference evidence="8 9" key="1">
    <citation type="submission" date="2019-07" db="EMBL/GenBank/DDBJ databases">
        <title>Allobacillus sp. nov. SKP isolated from shrimp paste of Euphausiacea.</title>
        <authorList>
            <person name="Kanchanasin P."/>
            <person name="Tanasupawat S."/>
            <person name="Shi W."/>
            <person name="Wu L."/>
            <person name="Ma J."/>
        </authorList>
    </citation>
    <scope>NUCLEOTIDE SEQUENCE [LARGE SCALE GENOMIC DNA]</scope>
    <source>
        <strain evidence="8 9">SKP4-8</strain>
    </source>
</reference>
<feature type="transmembrane region" description="Helical" evidence="6">
    <location>
        <begin position="231"/>
        <end position="251"/>
    </location>
</feature>
<feature type="transmembrane region" description="Helical" evidence="6">
    <location>
        <begin position="345"/>
        <end position="363"/>
    </location>
</feature>
<keyword evidence="5 6" id="KW-0472">Membrane</keyword>
<gene>
    <name evidence="8" type="ORF">FPQ13_09260</name>
</gene>
<evidence type="ECO:0000256" key="6">
    <source>
        <dbReference type="SAM" id="Phobius"/>
    </source>
</evidence>
<feature type="transmembrane region" description="Helical" evidence="6">
    <location>
        <begin position="62"/>
        <end position="83"/>
    </location>
</feature>
<evidence type="ECO:0000256" key="2">
    <source>
        <dbReference type="ARBA" id="ARBA00022475"/>
    </source>
</evidence>
<feature type="transmembrane region" description="Helical" evidence="6">
    <location>
        <begin position="263"/>
        <end position="286"/>
    </location>
</feature>
<accession>A0A556PGL2</accession>
<dbReference type="EMBL" id="VMHE01000016">
    <property type="protein sequence ID" value="TSJ63513.1"/>
    <property type="molecule type" value="Genomic_DNA"/>
</dbReference>
<name>A0A556PGL2_9BACI</name>
<keyword evidence="2" id="KW-1003">Cell membrane</keyword>
<dbReference type="InterPro" id="IPR013525">
    <property type="entry name" value="ABC2_TM"/>
</dbReference>
<keyword evidence="3 6" id="KW-0812">Transmembrane</keyword>
<keyword evidence="9" id="KW-1185">Reference proteome</keyword>
<dbReference type="GO" id="GO:0005886">
    <property type="term" value="C:plasma membrane"/>
    <property type="evidence" value="ECO:0007669"/>
    <property type="project" value="UniProtKB-SubCell"/>
</dbReference>
<dbReference type="OrthoDB" id="9776218at2"/>
<dbReference type="PANTHER" id="PTHR30294">
    <property type="entry name" value="MEMBRANE COMPONENT OF ABC TRANSPORTER YHHJ-RELATED"/>
    <property type="match status" value="1"/>
</dbReference>
<feature type="transmembrane region" description="Helical" evidence="6">
    <location>
        <begin position="293"/>
        <end position="311"/>
    </location>
</feature>
<dbReference type="PANTHER" id="PTHR30294:SF38">
    <property type="entry name" value="TRANSPORT PERMEASE PROTEIN"/>
    <property type="match status" value="1"/>
</dbReference>
<feature type="domain" description="ABC-2 type transporter transmembrane" evidence="7">
    <location>
        <begin position="185"/>
        <end position="339"/>
    </location>
</feature>
<organism evidence="8 9">
    <name type="scientific">Allobacillus salarius</name>
    <dbReference type="NCBI Taxonomy" id="1955272"/>
    <lineage>
        <taxon>Bacteria</taxon>
        <taxon>Bacillati</taxon>
        <taxon>Bacillota</taxon>
        <taxon>Bacilli</taxon>
        <taxon>Bacillales</taxon>
        <taxon>Bacillaceae</taxon>
        <taxon>Allobacillus</taxon>
    </lineage>
</organism>
<protein>
    <submittedName>
        <fullName evidence="8">ABC transporter permease</fullName>
    </submittedName>
</protein>
<evidence type="ECO:0000313" key="9">
    <source>
        <dbReference type="Proteomes" id="UP000316425"/>
    </source>
</evidence>
<sequence length="378" mass="43553">MKQLVFRQTKLVFSRHNSYELHISTECSKIRVRVIWKRMMRMNGWPLSEVIRFVIQSFWKNPIIIIFMLITPLLLLFLSSTILQEEAYEPTIGVEEISERMQASLLQQDVNVEQITTAKALNKLSAGQLDAFFTVENQGGFLMLEGSKPHANYNTDLALNKMYVNLMYDDHAFDSLYIHGTSQNNWYDYIGPGLIAFFTFAFTLICSAMLFSRQIQTYEFHLNGTRFITVYFLLFSILSLIQSAMLLSYSIYQLDMYFAGSFWGALLTAWLIGLVAISLGMVVAAFTRTFFQFGFTIFLILLSQFYFSGILPSENVAWMNRVGLFMPVSYSVEGLRDIIIRNEQFIQISTYGLILIIFIAINLRLVGYKLRKQANVAP</sequence>
<evidence type="ECO:0000256" key="1">
    <source>
        <dbReference type="ARBA" id="ARBA00004651"/>
    </source>
</evidence>
<evidence type="ECO:0000256" key="4">
    <source>
        <dbReference type="ARBA" id="ARBA00022989"/>
    </source>
</evidence>
<evidence type="ECO:0000256" key="3">
    <source>
        <dbReference type="ARBA" id="ARBA00022692"/>
    </source>
</evidence>
<dbReference type="InterPro" id="IPR051449">
    <property type="entry name" value="ABC-2_transporter_component"/>
</dbReference>
<dbReference type="AlphaFoldDB" id="A0A556PGL2"/>
<comment type="subcellular location">
    <subcellularLocation>
        <location evidence="1">Cell membrane</location>
        <topology evidence="1">Multi-pass membrane protein</topology>
    </subcellularLocation>
</comment>
<keyword evidence="4 6" id="KW-1133">Transmembrane helix</keyword>
<evidence type="ECO:0000256" key="5">
    <source>
        <dbReference type="ARBA" id="ARBA00023136"/>
    </source>
</evidence>
<feature type="transmembrane region" description="Helical" evidence="6">
    <location>
        <begin position="189"/>
        <end position="211"/>
    </location>
</feature>
<comment type="caution">
    <text evidence="8">The sequence shown here is derived from an EMBL/GenBank/DDBJ whole genome shotgun (WGS) entry which is preliminary data.</text>
</comment>
<evidence type="ECO:0000259" key="7">
    <source>
        <dbReference type="Pfam" id="PF01061"/>
    </source>
</evidence>
<evidence type="ECO:0000313" key="8">
    <source>
        <dbReference type="EMBL" id="TSJ63513.1"/>
    </source>
</evidence>
<dbReference type="Pfam" id="PF01061">
    <property type="entry name" value="ABC2_membrane"/>
    <property type="match status" value="1"/>
</dbReference>
<dbReference type="GO" id="GO:0140359">
    <property type="term" value="F:ABC-type transporter activity"/>
    <property type="evidence" value="ECO:0007669"/>
    <property type="project" value="InterPro"/>
</dbReference>
<proteinExistence type="predicted"/>
<dbReference type="Proteomes" id="UP000316425">
    <property type="component" value="Unassembled WGS sequence"/>
</dbReference>